<evidence type="ECO:0000313" key="3">
    <source>
        <dbReference type="Proteomes" id="UP001327560"/>
    </source>
</evidence>
<dbReference type="EMBL" id="CP136890">
    <property type="protein sequence ID" value="WOK94849.1"/>
    <property type="molecule type" value="Genomic_DNA"/>
</dbReference>
<gene>
    <name evidence="2" type="ORF">Cni_G03554</name>
</gene>
<organism evidence="2 3">
    <name type="scientific">Canna indica</name>
    <name type="common">Indian-shot</name>
    <dbReference type="NCBI Taxonomy" id="4628"/>
    <lineage>
        <taxon>Eukaryota</taxon>
        <taxon>Viridiplantae</taxon>
        <taxon>Streptophyta</taxon>
        <taxon>Embryophyta</taxon>
        <taxon>Tracheophyta</taxon>
        <taxon>Spermatophyta</taxon>
        <taxon>Magnoliopsida</taxon>
        <taxon>Liliopsida</taxon>
        <taxon>Zingiberales</taxon>
        <taxon>Cannaceae</taxon>
        <taxon>Canna</taxon>
    </lineage>
</organism>
<name>A0AAQ3JRD1_9LILI</name>
<dbReference type="AlphaFoldDB" id="A0AAQ3JRD1"/>
<evidence type="ECO:0000256" key="1">
    <source>
        <dbReference type="SAM" id="MobiDB-lite"/>
    </source>
</evidence>
<proteinExistence type="predicted"/>
<accession>A0AAQ3JRD1</accession>
<dbReference type="Proteomes" id="UP001327560">
    <property type="component" value="Chromosome 1"/>
</dbReference>
<dbReference type="PANTHER" id="PTHR36053">
    <property type="entry name" value="OSJNBB0017I01.18 PROTEIN"/>
    <property type="match status" value="1"/>
</dbReference>
<keyword evidence="3" id="KW-1185">Reference proteome</keyword>
<protein>
    <submittedName>
        <fullName evidence="2">Uncharacterized protein</fullName>
    </submittedName>
</protein>
<reference evidence="2 3" key="1">
    <citation type="submission" date="2023-10" db="EMBL/GenBank/DDBJ databases">
        <title>Chromosome-scale genome assembly provides insights into flower coloration mechanisms of Canna indica.</title>
        <authorList>
            <person name="Li C."/>
        </authorList>
    </citation>
    <scope>NUCLEOTIDE SEQUENCE [LARGE SCALE GENOMIC DNA]</scope>
    <source>
        <tissue evidence="2">Flower</tissue>
    </source>
</reference>
<dbReference type="PANTHER" id="PTHR36053:SF1">
    <property type="entry name" value="OS04G0680300 PROTEIN"/>
    <property type="match status" value="1"/>
</dbReference>
<sequence length="137" mass="15717">MFLKEWAPPCGSCCTKKYANLVQIPWRIFCKKGCDADGETWEECQEECNEICFKDPVLKDHEWSYYIDRSPGQDNYSMECFRACISGCGFRFNILKEIVDEIQPNRPHKPPTVEKPKPVFPDAIPNTATDDLPCTSA</sequence>
<feature type="region of interest" description="Disordered" evidence="1">
    <location>
        <begin position="103"/>
        <end position="137"/>
    </location>
</feature>
<evidence type="ECO:0000313" key="2">
    <source>
        <dbReference type="EMBL" id="WOK94849.1"/>
    </source>
</evidence>